<keyword evidence="2" id="KW-1185">Reference proteome</keyword>
<dbReference type="Proteomes" id="UP000193411">
    <property type="component" value="Unassembled WGS sequence"/>
</dbReference>
<feature type="non-terminal residue" evidence="1">
    <location>
        <position position="80"/>
    </location>
</feature>
<comment type="caution">
    <text evidence="1">The sequence shown here is derived from an EMBL/GenBank/DDBJ whole genome shotgun (WGS) entry which is preliminary data.</text>
</comment>
<proteinExistence type="predicted"/>
<organism evidence="1 2">
    <name type="scientific">Catenaria anguillulae PL171</name>
    <dbReference type="NCBI Taxonomy" id="765915"/>
    <lineage>
        <taxon>Eukaryota</taxon>
        <taxon>Fungi</taxon>
        <taxon>Fungi incertae sedis</taxon>
        <taxon>Blastocladiomycota</taxon>
        <taxon>Blastocladiomycetes</taxon>
        <taxon>Blastocladiales</taxon>
        <taxon>Catenariaceae</taxon>
        <taxon>Catenaria</taxon>
    </lineage>
</organism>
<evidence type="ECO:0000313" key="1">
    <source>
        <dbReference type="EMBL" id="ORZ39115.1"/>
    </source>
</evidence>
<evidence type="ECO:0000313" key="2">
    <source>
        <dbReference type="Proteomes" id="UP000193411"/>
    </source>
</evidence>
<dbReference type="AlphaFoldDB" id="A0A1Y2HWW9"/>
<reference evidence="1 2" key="1">
    <citation type="submission" date="2016-07" db="EMBL/GenBank/DDBJ databases">
        <title>Pervasive Adenine N6-methylation of Active Genes in Fungi.</title>
        <authorList>
            <consortium name="DOE Joint Genome Institute"/>
            <person name="Mondo S.J."/>
            <person name="Dannebaum R.O."/>
            <person name="Kuo R.C."/>
            <person name="Labutti K."/>
            <person name="Haridas S."/>
            <person name="Kuo A."/>
            <person name="Salamov A."/>
            <person name="Ahrendt S.R."/>
            <person name="Lipzen A."/>
            <person name="Sullivan W."/>
            <person name="Andreopoulos W.B."/>
            <person name="Clum A."/>
            <person name="Lindquist E."/>
            <person name="Daum C."/>
            <person name="Ramamoorthy G.K."/>
            <person name="Gryganskyi A."/>
            <person name="Culley D."/>
            <person name="Magnuson J.K."/>
            <person name="James T.Y."/>
            <person name="O'Malley M.A."/>
            <person name="Stajich J.E."/>
            <person name="Spatafora J.W."/>
            <person name="Visel A."/>
            <person name="Grigoriev I.V."/>
        </authorList>
    </citation>
    <scope>NUCLEOTIDE SEQUENCE [LARGE SCALE GENOMIC DNA]</scope>
    <source>
        <strain evidence="1 2">PL171</strain>
    </source>
</reference>
<sequence>MMALKSDAILDVHWHIIAWWAGRVKAGDERCKVDMHELKTAVLEWEAPSDDDLDDATEPEAEAEAGVRSSEVWPRLIKYF</sequence>
<accession>A0A1Y2HWW9</accession>
<dbReference type="EMBL" id="MCFL01000006">
    <property type="protein sequence ID" value="ORZ39115.1"/>
    <property type="molecule type" value="Genomic_DNA"/>
</dbReference>
<name>A0A1Y2HWW9_9FUNG</name>
<gene>
    <name evidence="1" type="ORF">BCR44DRAFT_1427227</name>
</gene>
<protein>
    <submittedName>
        <fullName evidence="1">Uncharacterized protein</fullName>
    </submittedName>
</protein>